<evidence type="ECO:0000256" key="4">
    <source>
        <dbReference type="ARBA" id="ARBA00023012"/>
    </source>
</evidence>
<reference evidence="12" key="2">
    <citation type="journal article" date="2023" name="ISME Commun">
        <title>Characterization of a bloom-associated alphaproteobacterial lineage, 'Candidatus Phycosocius': insights into freshwater algal-bacterial interactions.</title>
        <authorList>
            <person name="Tanabe Y."/>
            <person name="Yamaguchi H."/>
            <person name="Yoshida M."/>
            <person name="Kai A."/>
            <person name="Okazaki Y."/>
        </authorList>
    </citation>
    <scope>NUCLEOTIDE SEQUENCE</scope>
    <source>
        <strain evidence="12">BOTRYCO-1</strain>
    </source>
</reference>
<dbReference type="SUPFAM" id="SSF47384">
    <property type="entry name" value="Homodimeric domain of signal transducing histidine kinase"/>
    <property type="match status" value="1"/>
</dbReference>
<dbReference type="Gene3D" id="3.20.20.450">
    <property type="entry name" value="EAL domain"/>
    <property type="match status" value="1"/>
</dbReference>
<dbReference type="InterPro" id="IPR036097">
    <property type="entry name" value="HisK_dim/P_sf"/>
</dbReference>
<evidence type="ECO:0000256" key="7">
    <source>
        <dbReference type="SAM" id="Phobius"/>
    </source>
</evidence>
<dbReference type="SMART" id="SM00448">
    <property type="entry name" value="REC"/>
    <property type="match status" value="1"/>
</dbReference>
<keyword evidence="7" id="KW-0472">Membrane</keyword>
<dbReference type="SUPFAM" id="SSF141868">
    <property type="entry name" value="EAL domain-like"/>
    <property type="match status" value="1"/>
</dbReference>
<proteinExistence type="predicted"/>
<evidence type="ECO:0000313" key="13">
    <source>
        <dbReference type="Proteomes" id="UP001161064"/>
    </source>
</evidence>
<evidence type="ECO:0000259" key="11">
    <source>
        <dbReference type="PROSITE" id="PS50894"/>
    </source>
</evidence>
<dbReference type="CDD" id="cd17546">
    <property type="entry name" value="REC_hyHK_CKI1_RcsC-like"/>
    <property type="match status" value="1"/>
</dbReference>
<dbReference type="Proteomes" id="UP001161064">
    <property type="component" value="Unassembled WGS sequence"/>
</dbReference>
<keyword evidence="3 5" id="KW-0597">Phosphoprotein</keyword>
<evidence type="ECO:0000256" key="2">
    <source>
        <dbReference type="ARBA" id="ARBA00012438"/>
    </source>
</evidence>
<keyword evidence="4" id="KW-0902">Two-component regulatory system</keyword>
<evidence type="ECO:0000256" key="5">
    <source>
        <dbReference type="PROSITE-ProRule" id="PRU00110"/>
    </source>
</evidence>
<dbReference type="Gene3D" id="1.10.287.130">
    <property type="match status" value="1"/>
</dbReference>
<reference evidence="12" key="1">
    <citation type="submission" date="2021-05" db="EMBL/GenBank/DDBJ databases">
        <authorList>
            <person name="Tanabe Y."/>
        </authorList>
    </citation>
    <scope>NUCLEOTIDE SEQUENCE</scope>
    <source>
        <strain evidence="12">BOTRYCO-1</strain>
    </source>
</reference>
<dbReference type="PRINTS" id="PR00344">
    <property type="entry name" value="BCTRLSENSOR"/>
</dbReference>
<dbReference type="InterPro" id="IPR005467">
    <property type="entry name" value="His_kinase_dom"/>
</dbReference>
<dbReference type="InterPro" id="IPR035919">
    <property type="entry name" value="EAL_sf"/>
</dbReference>
<feature type="domain" description="EAL" evidence="10">
    <location>
        <begin position="891"/>
        <end position="1144"/>
    </location>
</feature>
<dbReference type="InterPro" id="IPR003661">
    <property type="entry name" value="HisK_dim/P_dom"/>
</dbReference>
<feature type="domain" description="Response regulatory" evidence="9">
    <location>
        <begin position="594"/>
        <end position="713"/>
    </location>
</feature>
<comment type="caution">
    <text evidence="6">Lacks conserved residue(s) required for the propagation of feature annotation.</text>
</comment>
<evidence type="ECO:0000313" key="12">
    <source>
        <dbReference type="EMBL" id="GIU67640.1"/>
    </source>
</evidence>
<evidence type="ECO:0000259" key="10">
    <source>
        <dbReference type="PROSITE" id="PS50883"/>
    </source>
</evidence>
<dbReference type="SMART" id="SM00387">
    <property type="entry name" value="HATPase_c"/>
    <property type="match status" value="1"/>
</dbReference>
<evidence type="ECO:0000259" key="8">
    <source>
        <dbReference type="PROSITE" id="PS50109"/>
    </source>
</evidence>
<name>A0ABQ4PXJ0_9PROT</name>
<keyword evidence="13" id="KW-1185">Reference proteome</keyword>
<dbReference type="Gene3D" id="1.20.120.160">
    <property type="entry name" value="HPT domain"/>
    <property type="match status" value="1"/>
</dbReference>
<dbReference type="PROSITE" id="PS50894">
    <property type="entry name" value="HPT"/>
    <property type="match status" value="1"/>
</dbReference>
<gene>
    <name evidence="12" type="ORF">PsB1_1794</name>
</gene>
<dbReference type="Pfam" id="PF02518">
    <property type="entry name" value="HATPase_c"/>
    <property type="match status" value="1"/>
</dbReference>
<dbReference type="InterPro" id="IPR001789">
    <property type="entry name" value="Sig_transdc_resp-reg_receiver"/>
</dbReference>
<dbReference type="PROSITE" id="PS50883">
    <property type="entry name" value="EAL"/>
    <property type="match status" value="1"/>
</dbReference>
<sequence length="1152" mass="125378">MRWAQTRMATHSLAVKVAPFVKSGDRQGIKAALEAEARAQGVLYLRVETMGGAPLAELGRPNPLSRLSPIPVSVPSVNSLLATHTIDAVALVEQDGHIIGKVYMLHAGGDVIYRFLQSIALALGVTLGALMIAYVMVRRGLGSMLEPVAGLVQSMTSLAANGEFKVPPLSKTAREFIPLIESFAGLWQVVREREHKQDANKSRLETELTVRTNDFLIERDRAEKASSATSEFLETLSHEIHTPMTGIQVVAELLAAEALPIASRRYVDTIVKSGRSLLAGIGDILDVGNSEGRKSDPEICVVDVVDLVDAIVTLFFDKARSQGLELVASAHPCAPRMVAVDGVRFGQVLAHLISNALKYTHGGYILVRIEPDRDAQFWRLIVQDTGLGMSEEKLASLFNDNPKNHANVVHRFVDTSLGLNNSKRLIEAMGGQIGAISKEGLGTRVHVRLPAITDETPVYASPPDLALRTIPARVCIEVERPVEAWAITRRFTAAHGVMHKVSEENLDLIICDLEKFTGLPKGINPTKIVLIGDPKDQSSDALVQAGHAIACLKRPIRHTDLDQLIGALQQESGFVFPQIKPDTYPITLVYRGAKVLLVDTDDVNRHVAVEALARFEIRADVALDGQAALSKLSQFPYDLLLIGSTTTDIDGFGLIRDIRKREHELGLPRLAIVAVSPHKVGSAGKVWEQSGIDGILYRPFTWLSMGEVLKAHLPSRLAAENQSMAEVSIFDTHGSAANQALEASEEALFDECVIVPFLRDLKTHRRDFVLRVVGLFNTQAPAALADLQQALDGDDLDSMAKTAHSLKSMSLNIGARVVAKLAGSIEAAARAFHLPVQGDIDQTSGALYRTLDRLNELMEAGLGDADTQTVNLETKQTLVEVMALAKLTAEEKTVREELEADLETGALSLVYQPLFDSSGNHVISAEALLRWDRGDRNPLGPDVFIPIAEKSGYIIHIGHYVRQSVFAETQDWGHLPIAINVSPLELMDENFVGDLKELFSETGYDPSRVVLEVTETAFLGEPERVRALFGELKAMGCKLALDDFGVGYSSLTTLHRFGFDKIKIDREFVTSLDLDAKTSLEALAIIQAVSSIGQAIGREVIAEGVETHTQHAFLKSAGVHSLQGFLFGKPVPAVEFACVYLTEKIADRAMAS</sequence>
<dbReference type="PROSITE" id="PS50110">
    <property type="entry name" value="RESPONSE_REGULATORY"/>
    <property type="match status" value="1"/>
</dbReference>
<comment type="catalytic activity">
    <reaction evidence="1">
        <text>ATP + protein L-histidine = ADP + protein N-phospho-L-histidine.</text>
        <dbReference type="EC" id="2.7.13.3"/>
    </reaction>
</comment>
<protein>
    <recommendedName>
        <fullName evidence="2">histidine kinase</fullName>
        <ecNumber evidence="2">2.7.13.3</ecNumber>
    </recommendedName>
</protein>
<dbReference type="Gene3D" id="3.30.565.10">
    <property type="entry name" value="Histidine kinase-like ATPase, C-terminal domain"/>
    <property type="match status" value="1"/>
</dbReference>
<feature type="transmembrane region" description="Helical" evidence="7">
    <location>
        <begin position="111"/>
        <end position="137"/>
    </location>
</feature>
<dbReference type="InterPro" id="IPR036641">
    <property type="entry name" value="HPT_dom_sf"/>
</dbReference>
<feature type="domain" description="HPt" evidence="11">
    <location>
        <begin position="765"/>
        <end position="861"/>
    </location>
</feature>
<dbReference type="InterPro" id="IPR050706">
    <property type="entry name" value="Cyclic-di-GMP_PDE-like"/>
</dbReference>
<dbReference type="InterPro" id="IPR001633">
    <property type="entry name" value="EAL_dom"/>
</dbReference>
<dbReference type="InterPro" id="IPR004358">
    <property type="entry name" value="Sig_transdc_His_kin-like_C"/>
</dbReference>
<dbReference type="InterPro" id="IPR008207">
    <property type="entry name" value="Sig_transdc_His_kin_Hpt_dom"/>
</dbReference>
<comment type="caution">
    <text evidence="12">The sequence shown here is derived from an EMBL/GenBank/DDBJ whole genome shotgun (WGS) entry which is preliminary data.</text>
</comment>
<dbReference type="Gene3D" id="3.40.50.2300">
    <property type="match status" value="1"/>
</dbReference>
<dbReference type="EC" id="2.7.13.3" evidence="2"/>
<dbReference type="Pfam" id="PF00563">
    <property type="entry name" value="EAL"/>
    <property type="match status" value="1"/>
</dbReference>
<dbReference type="Pfam" id="PF01627">
    <property type="entry name" value="Hpt"/>
    <property type="match status" value="1"/>
</dbReference>
<evidence type="ECO:0000256" key="1">
    <source>
        <dbReference type="ARBA" id="ARBA00000085"/>
    </source>
</evidence>
<dbReference type="CDD" id="cd00088">
    <property type="entry name" value="HPT"/>
    <property type="match status" value="1"/>
</dbReference>
<accession>A0ABQ4PXJ0</accession>
<dbReference type="Pfam" id="PF00512">
    <property type="entry name" value="HisKA"/>
    <property type="match status" value="1"/>
</dbReference>
<dbReference type="PANTHER" id="PTHR33121">
    <property type="entry name" value="CYCLIC DI-GMP PHOSPHODIESTERASE PDEF"/>
    <property type="match status" value="1"/>
</dbReference>
<organism evidence="12 13">
    <name type="scientific">Candidatus Phycosocius spiralis</name>
    <dbReference type="NCBI Taxonomy" id="2815099"/>
    <lineage>
        <taxon>Bacteria</taxon>
        <taxon>Pseudomonadati</taxon>
        <taxon>Pseudomonadota</taxon>
        <taxon>Alphaproteobacteria</taxon>
        <taxon>Caulobacterales</taxon>
        <taxon>Caulobacterales incertae sedis</taxon>
        <taxon>Candidatus Phycosocius</taxon>
    </lineage>
</organism>
<evidence type="ECO:0000256" key="6">
    <source>
        <dbReference type="PROSITE-ProRule" id="PRU00169"/>
    </source>
</evidence>
<dbReference type="InterPro" id="IPR003594">
    <property type="entry name" value="HATPase_dom"/>
</dbReference>
<dbReference type="EMBL" id="BPFZ01000011">
    <property type="protein sequence ID" value="GIU67640.1"/>
    <property type="molecule type" value="Genomic_DNA"/>
</dbReference>
<dbReference type="SUPFAM" id="SSF52172">
    <property type="entry name" value="CheY-like"/>
    <property type="match status" value="1"/>
</dbReference>
<feature type="modified residue" description="Phosphohistidine" evidence="5">
    <location>
        <position position="804"/>
    </location>
</feature>
<dbReference type="PANTHER" id="PTHR33121:SF72">
    <property type="entry name" value="BIFUNCTIONAL DIGUANYLATE CYCLASE WITH GAF AND PAS SENSORY DOMAINS_SIGNALLING PROTEIN WITH EAL DOMAIN"/>
    <property type="match status" value="1"/>
</dbReference>
<dbReference type="CDD" id="cd00082">
    <property type="entry name" value="HisKA"/>
    <property type="match status" value="1"/>
</dbReference>
<feature type="domain" description="Histidine kinase" evidence="8">
    <location>
        <begin position="235"/>
        <end position="453"/>
    </location>
</feature>
<dbReference type="SMART" id="SM00388">
    <property type="entry name" value="HisKA"/>
    <property type="match status" value="1"/>
</dbReference>
<evidence type="ECO:0000259" key="9">
    <source>
        <dbReference type="PROSITE" id="PS50110"/>
    </source>
</evidence>
<evidence type="ECO:0000256" key="3">
    <source>
        <dbReference type="ARBA" id="ARBA00022553"/>
    </source>
</evidence>
<dbReference type="SMART" id="SM00052">
    <property type="entry name" value="EAL"/>
    <property type="match status" value="1"/>
</dbReference>
<keyword evidence="7" id="KW-0812">Transmembrane</keyword>
<dbReference type="SUPFAM" id="SSF47226">
    <property type="entry name" value="Histidine-containing phosphotransfer domain, HPT domain"/>
    <property type="match status" value="1"/>
</dbReference>
<dbReference type="CDD" id="cd01948">
    <property type="entry name" value="EAL"/>
    <property type="match status" value="1"/>
</dbReference>
<dbReference type="Pfam" id="PF00072">
    <property type="entry name" value="Response_reg"/>
    <property type="match status" value="1"/>
</dbReference>
<dbReference type="SUPFAM" id="SSF55874">
    <property type="entry name" value="ATPase domain of HSP90 chaperone/DNA topoisomerase II/histidine kinase"/>
    <property type="match status" value="1"/>
</dbReference>
<dbReference type="InterPro" id="IPR011006">
    <property type="entry name" value="CheY-like_superfamily"/>
</dbReference>
<dbReference type="PROSITE" id="PS50109">
    <property type="entry name" value="HIS_KIN"/>
    <property type="match status" value="1"/>
</dbReference>
<keyword evidence="7" id="KW-1133">Transmembrane helix</keyword>
<dbReference type="InterPro" id="IPR036890">
    <property type="entry name" value="HATPase_C_sf"/>
</dbReference>